<keyword evidence="7" id="KW-1185">Reference proteome</keyword>
<dbReference type="GO" id="GO:0006351">
    <property type="term" value="P:DNA-templated transcription"/>
    <property type="evidence" value="ECO:0007669"/>
    <property type="project" value="InterPro"/>
</dbReference>
<keyword evidence="1" id="KW-0805">Transcription regulation</keyword>
<name>A0AA39CLX4_9EURO</name>
<keyword evidence="2" id="KW-0238">DNA-binding</keyword>
<dbReference type="GO" id="GO:0000981">
    <property type="term" value="F:DNA-binding transcription factor activity, RNA polymerase II-specific"/>
    <property type="evidence" value="ECO:0007669"/>
    <property type="project" value="TreeGrafter"/>
</dbReference>
<keyword evidence="3" id="KW-0804">Transcription</keyword>
<feature type="domain" description="Xylanolytic transcriptional activator regulatory" evidence="5">
    <location>
        <begin position="253"/>
        <end position="342"/>
    </location>
</feature>
<proteinExistence type="predicted"/>
<reference evidence="6" key="1">
    <citation type="submission" date="2022-10" db="EMBL/GenBank/DDBJ databases">
        <title>Culturing micro-colonial fungi from biological soil crusts in the Mojave desert and describing Neophaeococcomyces mojavensis, and introducing the new genera and species Taxawa tesnikishii.</title>
        <authorList>
            <person name="Kurbessoian T."/>
            <person name="Stajich J.E."/>
        </authorList>
    </citation>
    <scope>NUCLEOTIDE SEQUENCE</scope>
    <source>
        <strain evidence="6">TK_41</strain>
    </source>
</reference>
<dbReference type="SMART" id="SM00906">
    <property type="entry name" value="Fungal_trans"/>
    <property type="match status" value="1"/>
</dbReference>
<evidence type="ECO:0000256" key="2">
    <source>
        <dbReference type="ARBA" id="ARBA00023125"/>
    </source>
</evidence>
<gene>
    <name evidence="6" type="ORF">H2200_003056</name>
</gene>
<dbReference type="GO" id="GO:0005634">
    <property type="term" value="C:nucleus"/>
    <property type="evidence" value="ECO:0007669"/>
    <property type="project" value="TreeGrafter"/>
</dbReference>
<evidence type="ECO:0000256" key="1">
    <source>
        <dbReference type="ARBA" id="ARBA00023015"/>
    </source>
</evidence>
<accession>A0AA39CLX4</accession>
<dbReference type="AlphaFoldDB" id="A0AA39CLX4"/>
<evidence type="ECO:0000256" key="3">
    <source>
        <dbReference type="ARBA" id="ARBA00023163"/>
    </source>
</evidence>
<dbReference type="Proteomes" id="UP001172673">
    <property type="component" value="Unassembled WGS sequence"/>
</dbReference>
<protein>
    <recommendedName>
        <fullName evidence="5">Xylanolytic transcriptional activator regulatory domain-containing protein</fullName>
    </recommendedName>
</protein>
<dbReference type="GO" id="GO:0000435">
    <property type="term" value="P:positive regulation of transcription from RNA polymerase II promoter by galactose"/>
    <property type="evidence" value="ECO:0007669"/>
    <property type="project" value="TreeGrafter"/>
</dbReference>
<dbReference type="PANTHER" id="PTHR47424">
    <property type="entry name" value="REGULATORY PROTEIN GAL4"/>
    <property type="match status" value="1"/>
</dbReference>
<dbReference type="CDD" id="cd12148">
    <property type="entry name" value="fungal_TF_MHR"/>
    <property type="match status" value="1"/>
</dbReference>
<evidence type="ECO:0000259" key="5">
    <source>
        <dbReference type="SMART" id="SM00906"/>
    </source>
</evidence>
<dbReference type="Pfam" id="PF04082">
    <property type="entry name" value="Fungal_trans"/>
    <property type="match status" value="1"/>
</dbReference>
<dbReference type="EMBL" id="JAPDRK010000004">
    <property type="protein sequence ID" value="KAJ9613115.1"/>
    <property type="molecule type" value="Genomic_DNA"/>
</dbReference>
<evidence type="ECO:0000256" key="4">
    <source>
        <dbReference type="ARBA" id="ARBA00023242"/>
    </source>
</evidence>
<sequence length="637" mass="71950">MGRLERRPALKRHTPVPFDFVIVLMEQVILVALHWTQTRHHSELVQYPLPMNRSLKNTTLVNETLGPSSLLSYAHTNSSTLKHVFMLCQEPEDDDLGVQADSGGLMALRPAQFSRPHVRPVALSKQHLGDITSLPDYATSLRLIDNYFDHIGVLFPFLHRETFLSIYTEYRAGACKVRRVSLATVHMVLALALQRGSEPGRSPDQRFEDSWPYYERATVLCDHHIMTDPTLETVQYQLLLTQYLQGTHEAAVTWATHGRAVQSALQIGLHSPQLPQHYNTLESEIRRRTWYTCFILDKYAHLIEVAKSALMISRTLSMAFGRPPMIHDSFMQPALPVCLASLPGVTGATVNRSAEYFASTVSMFSILGNAVEVLYGNNLGYEVPKPVYSLASDVLHTEQKLDEWRTNLPPWLQPGHLSDTEDALTKRFQSITVVRYNYMRALIHRPMMVRLLLQATEHQTRDNTQNHLRGIGQRSLEACVDASKELISCVYAVCKAHAQKELLGTWWCSLYFTFTAALNLFAACLLQIKDGRESEDGLRSPLQLRKSFQQAIRTLEILDEGNSAVYKCIVCLKNLDLALAKLQDASHVSPQEAIANEVSTSLPDSGYADSESLLSLDYADFQEVFDQDLTFLNDMVF</sequence>
<dbReference type="InterPro" id="IPR051127">
    <property type="entry name" value="Fungal_SecMet_Regulators"/>
</dbReference>
<evidence type="ECO:0000313" key="6">
    <source>
        <dbReference type="EMBL" id="KAJ9613115.1"/>
    </source>
</evidence>
<dbReference type="PANTHER" id="PTHR47424:SF3">
    <property type="entry name" value="REGULATORY PROTEIN GAL4"/>
    <property type="match status" value="1"/>
</dbReference>
<comment type="caution">
    <text evidence="6">The sequence shown here is derived from an EMBL/GenBank/DDBJ whole genome shotgun (WGS) entry which is preliminary data.</text>
</comment>
<dbReference type="InterPro" id="IPR007219">
    <property type="entry name" value="XnlR_reg_dom"/>
</dbReference>
<dbReference type="GO" id="GO:0008270">
    <property type="term" value="F:zinc ion binding"/>
    <property type="evidence" value="ECO:0007669"/>
    <property type="project" value="InterPro"/>
</dbReference>
<evidence type="ECO:0000313" key="7">
    <source>
        <dbReference type="Proteomes" id="UP001172673"/>
    </source>
</evidence>
<organism evidence="6 7">
    <name type="scientific">Cladophialophora chaetospira</name>
    <dbReference type="NCBI Taxonomy" id="386627"/>
    <lineage>
        <taxon>Eukaryota</taxon>
        <taxon>Fungi</taxon>
        <taxon>Dikarya</taxon>
        <taxon>Ascomycota</taxon>
        <taxon>Pezizomycotina</taxon>
        <taxon>Eurotiomycetes</taxon>
        <taxon>Chaetothyriomycetidae</taxon>
        <taxon>Chaetothyriales</taxon>
        <taxon>Herpotrichiellaceae</taxon>
        <taxon>Cladophialophora</taxon>
    </lineage>
</organism>
<dbReference type="GO" id="GO:0000978">
    <property type="term" value="F:RNA polymerase II cis-regulatory region sequence-specific DNA binding"/>
    <property type="evidence" value="ECO:0007669"/>
    <property type="project" value="TreeGrafter"/>
</dbReference>
<keyword evidence="4" id="KW-0539">Nucleus</keyword>